<evidence type="ECO:0000256" key="8">
    <source>
        <dbReference type="ARBA" id="ARBA00023242"/>
    </source>
</evidence>
<dbReference type="InterPro" id="IPR027417">
    <property type="entry name" value="P-loop_NTPase"/>
</dbReference>
<reference evidence="12 13" key="1">
    <citation type="submission" date="2017-03" db="EMBL/GenBank/DDBJ databases">
        <title>Genome of the blue death feigning beetle - Asbolus verrucosus.</title>
        <authorList>
            <person name="Rider S.D."/>
        </authorList>
    </citation>
    <scope>NUCLEOTIDE SEQUENCE [LARGE SCALE GENOMIC DNA]</scope>
    <source>
        <strain evidence="12">Butters</strain>
        <tissue evidence="12">Head and leg muscle</tissue>
    </source>
</reference>
<dbReference type="FunFam" id="3.40.50.300:FF:000813">
    <property type="entry name" value="helicase POLQ-like isoform X1"/>
    <property type="match status" value="1"/>
</dbReference>
<dbReference type="Pfam" id="PF21099">
    <property type="entry name" value="POLQ_helical"/>
    <property type="match status" value="1"/>
</dbReference>
<evidence type="ECO:0000313" key="13">
    <source>
        <dbReference type="Proteomes" id="UP000292052"/>
    </source>
</evidence>
<evidence type="ECO:0000256" key="1">
    <source>
        <dbReference type="ARBA" id="ARBA00004123"/>
    </source>
</evidence>
<keyword evidence="6" id="KW-0067">ATP-binding</keyword>
<dbReference type="Gene3D" id="1.10.150.20">
    <property type="entry name" value="5' to 3' exonuclease, C-terminal subdomain"/>
    <property type="match status" value="1"/>
</dbReference>
<evidence type="ECO:0000259" key="10">
    <source>
        <dbReference type="PROSITE" id="PS51192"/>
    </source>
</evidence>
<feature type="domain" description="Helicase C-terminal" evidence="11">
    <location>
        <begin position="522"/>
        <end position="709"/>
    </location>
</feature>
<dbReference type="Pfam" id="PF00270">
    <property type="entry name" value="DEAD"/>
    <property type="match status" value="1"/>
</dbReference>
<dbReference type="AlphaFoldDB" id="A0A482WDG3"/>
<accession>A0A482WDG3</accession>
<gene>
    <name evidence="12" type="ORF">BDFB_000199</name>
</gene>
<dbReference type="GO" id="GO:0005524">
    <property type="term" value="F:ATP binding"/>
    <property type="evidence" value="ECO:0007669"/>
    <property type="project" value="UniProtKB-KW"/>
</dbReference>
<dbReference type="InterPro" id="IPR011545">
    <property type="entry name" value="DEAD/DEAH_box_helicase_dom"/>
</dbReference>
<dbReference type="GO" id="GO:0005634">
    <property type="term" value="C:nucleus"/>
    <property type="evidence" value="ECO:0007669"/>
    <property type="project" value="UniProtKB-SubCell"/>
</dbReference>
<dbReference type="PANTHER" id="PTHR47961:SF12">
    <property type="entry name" value="HELICASE POLQ-LIKE"/>
    <property type="match status" value="1"/>
</dbReference>
<keyword evidence="3" id="KW-0227">DNA damage</keyword>
<dbReference type="CDD" id="cd18795">
    <property type="entry name" value="SF2_C_Ski2"/>
    <property type="match status" value="1"/>
</dbReference>
<dbReference type="InterPro" id="IPR001650">
    <property type="entry name" value="Helicase_C-like"/>
</dbReference>
<sequence length="1022" mass="115120">MHIATVLLQGTVYEEVKKNGVKREVDNSRTLTGKKFKNDLSFMEDTFDNIDDTQILMNKNETSASKTVCIRSISDSFLETKPTRKKEFDAFQSYLNSETEKPKMSELSQFFKSSQVINQIESVLSNENRSVHVAGSVLKERNSLDTKPKTSTEKSEHVFNDSSREEIGHFFDQIEQSISMMDVNVENRDDNLSKVLEMLLNTQASVNQAMPLNQKEDLQASISQINASFASALKQVFLANASKDVSNAKISNVPTVQPSNVAKFTEMGPFYGLPLKVKELIKLYRGIEELYDWQDECLKLPAVQRRKNLIYALPTSGGKTLVAEILMLRELICSQRNALFILPYVAIVQEKVWGLSPFAVALDFLVEEYAASKGVYPPRKRRRKNSIFIATIEKALGLLNSLIETERISEIGLIVVDELHLVGESGRGSTLEALLTKIMFIKADIQIVGMSATIGNITDLSTFLNAEIYTQNFRPVELIEYVKCGPEVAKINWSKGEEELFTVTRRVDYSHFSTFGTLDPDGLGVLVTEVVPKDSCLIFCPSKKNCENVANLLCRVLDKDLCNYKKEEKEQVKHALKDETGSLCKIFNVSIQYGIAYHHSGLTNEERRVIEDAFRAGVISVICCTSTLAAGVNLPAKRVILRKPYVGREFISLSKYKQMVGRAGRAGLGETGDSILICNNQDLAAVKKLLTSPMDKTLSNMNEAEGRGLRHLLLSCIYLGIANTRPQLQEVSKKTLLNIQSDRLGINVKKLTDRVISDLFKLGNFDLTRAHMVYDDLHQAQRSLVLLDSLHLLYLVTPYEIAEQIKPNKNDYYNIYCKLGANELQTARILGLVDSVALKMLSNQPIKNVPERVLNRFYLTLMLHDLWNEKSVFAVSEKFQVNRGVVQNLMTNAATFASNVVYFCEGLEEFWTFAYLIKGMSQRLSHCCVRELLPLMELPAVKQSRAKQLYKAGYKTLQSIAKADVETLVESIEFMPQRVAKQLIAAAKMLLLEKVENLREEAEDVMDGVVNPKPFTNETFNR</sequence>
<dbReference type="Gene3D" id="1.10.3380.20">
    <property type="match status" value="1"/>
</dbReference>
<dbReference type="InterPro" id="IPR048960">
    <property type="entry name" value="POLQ-like_helical"/>
</dbReference>
<dbReference type="STRING" id="1661398.A0A482WDG3"/>
<dbReference type="InterPro" id="IPR050474">
    <property type="entry name" value="Hel308_SKI2-like"/>
</dbReference>
<proteinExistence type="predicted"/>
<dbReference type="InterPro" id="IPR014001">
    <property type="entry name" value="Helicase_ATP-bd"/>
</dbReference>
<dbReference type="FunFam" id="1.10.150.20:FF:000058">
    <property type="entry name" value="Helicase, POLQ like"/>
    <property type="match status" value="1"/>
</dbReference>
<name>A0A482WDG3_ASBVE</name>
<keyword evidence="2" id="KW-0547">Nucleotide-binding</keyword>
<dbReference type="SUPFAM" id="SSF52540">
    <property type="entry name" value="P-loop containing nucleoside triphosphate hydrolases"/>
    <property type="match status" value="1"/>
</dbReference>
<evidence type="ECO:0000256" key="7">
    <source>
        <dbReference type="ARBA" id="ARBA00023204"/>
    </source>
</evidence>
<evidence type="ECO:0000256" key="4">
    <source>
        <dbReference type="ARBA" id="ARBA00022801"/>
    </source>
</evidence>
<evidence type="ECO:0000256" key="6">
    <source>
        <dbReference type="ARBA" id="ARBA00022840"/>
    </source>
</evidence>
<dbReference type="SMART" id="SM00490">
    <property type="entry name" value="HELICc"/>
    <property type="match status" value="1"/>
</dbReference>
<dbReference type="OrthoDB" id="2320933at2759"/>
<dbReference type="GO" id="GO:0043138">
    <property type="term" value="F:3'-5' DNA helicase activity"/>
    <property type="evidence" value="ECO:0007669"/>
    <property type="project" value="UniProtKB-EC"/>
</dbReference>
<evidence type="ECO:0000256" key="2">
    <source>
        <dbReference type="ARBA" id="ARBA00022741"/>
    </source>
</evidence>
<dbReference type="PROSITE" id="PS51194">
    <property type="entry name" value="HELICASE_CTER"/>
    <property type="match status" value="1"/>
</dbReference>
<dbReference type="CDD" id="cd18026">
    <property type="entry name" value="DEXHc_POLQ-like"/>
    <property type="match status" value="1"/>
</dbReference>
<dbReference type="Proteomes" id="UP000292052">
    <property type="component" value="Unassembled WGS sequence"/>
</dbReference>
<evidence type="ECO:0000256" key="5">
    <source>
        <dbReference type="ARBA" id="ARBA00022806"/>
    </source>
</evidence>
<keyword evidence="8" id="KW-0539">Nucleus</keyword>
<comment type="catalytic activity">
    <reaction evidence="9">
        <text>ATP + H2O = ADP + phosphate + H(+)</text>
        <dbReference type="Rhea" id="RHEA:13065"/>
        <dbReference type="ChEBI" id="CHEBI:15377"/>
        <dbReference type="ChEBI" id="CHEBI:15378"/>
        <dbReference type="ChEBI" id="CHEBI:30616"/>
        <dbReference type="ChEBI" id="CHEBI:43474"/>
        <dbReference type="ChEBI" id="CHEBI:456216"/>
        <dbReference type="EC" id="5.6.2.4"/>
    </reaction>
</comment>
<evidence type="ECO:0000256" key="3">
    <source>
        <dbReference type="ARBA" id="ARBA00022763"/>
    </source>
</evidence>
<evidence type="ECO:0000256" key="9">
    <source>
        <dbReference type="ARBA" id="ARBA00048988"/>
    </source>
</evidence>
<protein>
    <submittedName>
        <fullName evidence="12">Helicase POLQ-like</fullName>
    </submittedName>
</protein>
<evidence type="ECO:0000313" key="12">
    <source>
        <dbReference type="EMBL" id="RZC43124.1"/>
    </source>
</evidence>
<dbReference type="EMBL" id="QDEB01001686">
    <property type="protein sequence ID" value="RZC43124.1"/>
    <property type="molecule type" value="Genomic_DNA"/>
</dbReference>
<dbReference type="GO" id="GO:0006302">
    <property type="term" value="P:double-strand break repair"/>
    <property type="evidence" value="ECO:0007669"/>
    <property type="project" value="UniProtKB-ARBA"/>
</dbReference>
<dbReference type="GO" id="GO:0016787">
    <property type="term" value="F:hydrolase activity"/>
    <property type="evidence" value="ECO:0007669"/>
    <property type="project" value="UniProtKB-KW"/>
</dbReference>
<dbReference type="Gene3D" id="3.40.50.300">
    <property type="entry name" value="P-loop containing nucleotide triphosphate hydrolases"/>
    <property type="match status" value="2"/>
</dbReference>
<evidence type="ECO:0000259" key="11">
    <source>
        <dbReference type="PROSITE" id="PS51194"/>
    </source>
</evidence>
<keyword evidence="5 12" id="KW-0347">Helicase</keyword>
<dbReference type="PANTHER" id="PTHR47961">
    <property type="entry name" value="DNA POLYMERASE THETA, PUTATIVE (AFU_ORTHOLOGUE AFUA_1G05260)-RELATED"/>
    <property type="match status" value="1"/>
</dbReference>
<feature type="domain" description="Helicase ATP-binding" evidence="10">
    <location>
        <begin position="300"/>
        <end position="472"/>
    </location>
</feature>
<dbReference type="Pfam" id="PF00271">
    <property type="entry name" value="Helicase_C"/>
    <property type="match status" value="1"/>
</dbReference>
<dbReference type="SUPFAM" id="SSF158702">
    <property type="entry name" value="Sec63 N-terminal domain-like"/>
    <property type="match status" value="1"/>
</dbReference>
<dbReference type="InterPro" id="IPR046931">
    <property type="entry name" value="HTH_61"/>
</dbReference>
<dbReference type="SMART" id="SM00487">
    <property type="entry name" value="DEXDc"/>
    <property type="match status" value="1"/>
</dbReference>
<keyword evidence="7" id="KW-0234">DNA repair</keyword>
<dbReference type="GO" id="GO:0003676">
    <property type="term" value="F:nucleic acid binding"/>
    <property type="evidence" value="ECO:0007669"/>
    <property type="project" value="InterPro"/>
</dbReference>
<keyword evidence="13" id="KW-1185">Reference proteome</keyword>
<keyword evidence="4" id="KW-0378">Hydrolase</keyword>
<dbReference type="Pfam" id="PF20470">
    <property type="entry name" value="HTH_61"/>
    <property type="match status" value="1"/>
</dbReference>
<comment type="subcellular location">
    <subcellularLocation>
        <location evidence="1">Nucleus</location>
    </subcellularLocation>
</comment>
<organism evidence="12 13">
    <name type="scientific">Asbolus verrucosus</name>
    <name type="common">Desert ironclad beetle</name>
    <dbReference type="NCBI Taxonomy" id="1661398"/>
    <lineage>
        <taxon>Eukaryota</taxon>
        <taxon>Metazoa</taxon>
        <taxon>Ecdysozoa</taxon>
        <taxon>Arthropoda</taxon>
        <taxon>Hexapoda</taxon>
        <taxon>Insecta</taxon>
        <taxon>Pterygota</taxon>
        <taxon>Neoptera</taxon>
        <taxon>Endopterygota</taxon>
        <taxon>Coleoptera</taxon>
        <taxon>Polyphaga</taxon>
        <taxon>Cucujiformia</taxon>
        <taxon>Tenebrionidae</taxon>
        <taxon>Pimeliinae</taxon>
        <taxon>Asbolus</taxon>
    </lineage>
</organism>
<dbReference type="PROSITE" id="PS51192">
    <property type="entry name" value="HELICASE_ATP_BIND_1"/>
    <property type="match status" value="1"/>
</dbReference>
<comment type="caution">
    <text evidence="12">The sequence shown here is derived from an EMBL/GenBank/DDBJ whole genome shotgun (WGS) entry which is preliminary data.</text>
</comment>